<proteinExistence type="predicted"/>
<name>A0A1M7D5F9_9FIRM</name>
<feature type="domain" description="DUF5722" evidence="1">
    <location>
        <begin position="94"/>
        <end position="480"/>
    </location>
</feature>
<dbReference type="AlphaFoldDB" id="A0A1M7D5F9"/>
<dbReference type="Pfam" id="PF18989">
    <property type="entry name" value="DUF5722"/>
    <property type="match status" value="1"/>
</dbReference>
<dbReference type="RefSeq" id="WP_073280486.1">
    <property type="nucleotide sequence ID" value="NZ_FRAC01000050.1"/>
</dbReference>
<evidence type="ECO:0000313" key="2">
    <source>
        <dbReference type="EMBL" id="SHL74637.1"/>
    </source>
</evidence>
<dbReference type="InterPro" id="IPR043780">
    <property type="entry name" value="DUF5722"/>
</dbReference>
<protein>
    <recommendedName>
        <fullName evidence="1">DUF5722 domain-containing protein</fullName>
    </recommendedName>
</protein>
<dbReference type="STRING" id="1121322.SAMN02745136_05610"/>
<dbReference type="SUPFAM" id="SSF51445">
    <property type="entry name" value="(Trans)glycosidases"/>
    <property type="match status" value="1"/>
</dbReference>
<dbReference type="Proteomes" id="UP000184386">
    <property type="component" value="Unassembled WGS sequence"/>
</dbReference>
<reference evidence="2 3" key="1">
    <citation type="submission" date="2016-11" db="EMBL/GenBank/DDBJ databases">
        <authorList>
            <person name="Jaros S."/>
            <person name="Januszkiewicz K."/>
            <person name="Wedrychowicz H."/>
        </authorList>
    </citation>
    <scope>NUCLEOTIDE SEQUENCE [LARGE SCALE GENOMIC DNA]</scope>
    <source>
        <strain evidence="2 3">DSM 15929</strain>
    </source>
</reference>
<evidence type="ECO:0000313" key="3">
    <source>
        <dbReference type="Proteomes" id="UP000184386"/>
    </source>
</evidence>
<dbReference type="EMBL" id="FRAC01000050">
    <property type="protein sequence ID" value="SHL74637.1"/>
    <property type="molecule type" value="Genomic_DNA"/>
</dbReference>
<accession>A0A1M7D5F9</accession>
<evidence type="ECO:0000259" key="1">
    <source>
        <dbReference type="Pfam" id="PF18989"/>
    </source>
</evidence>
<organism evidence="2 3">
    <name type="scientific">Anaerocolumna jejuensis DSM 15929</name>
    <dbReference type="NCBI Taxonomy" id="1121322"/>
    <lineage>
        <taxon>Bacteria</taxon>
        <taxon>Bacillati</taxon>
        <taxon>Bacillota</taxon>
        <taxon>Clostridia</taxon>
        <taxon>Lachnospirales</taxon>
        <taxon>Lachnospiraceae</taxon>
        <taxon>Anaerocolumna</taxon>
    </lineage>
</organism>
<sequence length="490" mass="56076">MVVKKISIGDDAICFEFDTDVQEIKIKAFSPAIREHIELGTYDAETEGCRVYIPRYAFGRDGLYLAYELYHRGEKLTGKSYAEEFTMTPENDYPYPPADTKKGLQINPAMIDDAISIGARHCAYNVCIGDLMQTEPEGCILFRHDGRDYYFDSEAVASCDRSIKQMSDVGITVTLILLCTKNWPLATPEDMYGVLLHPDYVNDRENEGGLLSGFNVITDEGIRHYAAFIAFLTKRYTDTSQEHGRAVGMIISNEVNSHWVWNNSGHKNAEEIAREYTTALRIACQASVEVYKNMRIYASLDHFWTGALNTREKEKYTGSRYLLENLSENANADGDFHWNVAFHPYPENLSFPDFWNDKTATEDNDTCRVTFKNLGVLCDFLYREENLYKGQRRRIILSEQGFNSSWTPESEILQACAYGRAYRAVMEIPEIDSFIYHAHGDNAGEGGSLNLGLWRRNKDKPGFDAPKPIYYVFKAIDQCDETGRCHWERY</sequence>
<gene>
    <name evidence="2" type="ORF">SAMN02745136_05610</name>
</gene>
<dbReference type="OrthoDB" id="175224at2"/>
<keyword evidence="3" id="KW-1185">Reference proteome</keyword>
<dbReference type="InterPro" id="IPR017853">
    <property type="entry name" value="GH"/>
</dbReference>